<dbReference type="InterPro" id="IPR001245">
    <property type="entry name" value="Ser-Thr/Tyr_kinase_cat_dom"/>
</dbReference>
<dbReference type="InterPro" id="IPR000719">
    <property type="entry name" value="Prot_kinase_dom"/>
</dbReference>
<dbReference type="AlphaFoldDB" id="A0A165DGF6"/>
<name>A0A165DGF6_EXIGL</name>
<evidence type="ECO:0000313" key="2">
    <source>
        <dbReference type="EMBL" id="KZV84482.1"/>
    </source>
</evidence>
<dbReference type="PANTHER" id="PTHR44329">
    <property type="entry name" value="SERINE/THREONINE-PROTEIN KINASE TNNI3K-RELATED"/>
    <property type="match status" value="1"/>
</dbReference>
<dbReference type="InterPro" id="IPR051681">
    <property type="entry name" value="Ser/Thr_Kinases-Pseudokinases"/>
</dbReference>
<organism evidence="2 3">
    <name type="scientific">Exidia glandulosa HHB12029</name>
    <dbReference type="NCBI Taxonomy" id="1314781"/>
    <lineage>
        <taxon>Eukaryota</taxon>
        <taxon>Fungi</taxon>
        <taxon>Dikarya</taxon>
        <taxon>Basidiomycota</taxon>
        <taxon>Agaricomycotina</taxon>
        <taxon>Agaricomycetes</taxon>
        <taxon>Auriculariales</taxon>
        <taxon>Exidiaceae</taxon>
        <taxon>Exidia</taxon>
    </lineage>
</organism>
<dbReference type="InParanoid" id="A0A165DGF6"/>
<dbReference type="Gene3D" id="1.10.510.10">
    <property type="entry name" value="Transferase(Phosphotransferase) domain 1"/>
    <property type="match status" value="1"/>
</dbReference>
<keyword evidence="2" id="KW-0418">Kinase</keyword>
<dbReference type="GO" id="GO:0004674">
    <property type="term" value="F:protein serine/threonine kinase activity"/>
    <property type="evidence" value="ECO:0007669"/>
    <property type="project" value="TreeGrafter"/>
</dbReference>
<dbReference type="EMBL" id="KV426222">
    <property type="protein sequence ID" value="KZV84482.1"/>
    <property type="molecule type" value="Genomic_DNA"/>
</dbReference>
<feature type="domain" description="Protein kinase" evidence="1">
    <location>
        <begin position="136"/>
        <end position="410"/>
    </location>
</feature>
<dbReference type="GO" id="GO:0005524">
    <property type="term" value="F:ATP binding"/>
    <property type="evidence" value="ECO:0007669"/>
    <property type="project" value="InterPro"/>
</dbReference>
<dbReference type="Pfam" id="PF07714">
    <property type="entry name" value="PK_Tyr_Ser-Thr"/>
    <property type="match status" value="1"/>
</dbReference>
<evidence type="ECO:0000259" key="1">
    <source>
        <dbReference type="PROSITE" id="PS50011"/>
    </source>
</evidence>
<dbReference type="Proteomes" id="UP000077266">
    <property type="component" value="Unassembled WGS sequence"/>
</dbReference>
<dbReference type="SUPFAM" id="SSF56112">
    <property type="entry name" value="Protein kinase-like (PK-like)"/>
    <property type="match status" value="1"/>
</dbReference>
<sequence>MRRMTQTGSHHIVHVETRMSLLRAHWVIKCSTTCVAVRLKATFSRSGSSLFSVDSLRLLRMVLNGQRPRHPGRAAEVRGLDEIHWQICQRCWNHSTTMDDVVAALEAPRPNVIRCPVLWDLAALEAFAAHTVPTLTRRIRDLQKVRSGRDIECRWLEMHGILNGDSVRAVNLIPPHACRRRLGKLGTDAAFLSEVVVWSQLRHAHILPLLGCYFGNLGSDDKECFVVPRMTGGTCVDYLRECDNPERLRIVSEIADALHFLHSRSPHIIHGDVRGHSVFISGDGHAFLGNFDFTPLQDPLAYFDDTDNYEIIQSVRWAAPEVINGSVRIGTRSDVFAFGLFGYEVFSGHVPFHETDPVSARRLLGKNQRPPRPETDQLSDEVWNLLQRCWRRVAPARPTMEQVSRRLQELRTQT</sequence>
<keyword evidence="3" id="KW-1185">Reference proteome</keyword>
<protein>
    <submittedName>
        <fullName evidence="2">Kinase-like protein</fullName>
    </submittedName>
</protein>
<dbReference type="InterPro" id="IPR011009">
    <property type="entry name" value="Kinase-like_dom_sf"/>
</dbReference>
<keyword evidence="2" id="KW-0808">Transferase</keyword>
<gene>
    <name evidence="2" type="ORF">EXIGLDRAFT_288058</name>
</gene>
<dbReference type="PANTHER" id="PTHR44329:SF214">
    <property type="entry name" value="PROTEIN KINASE DOMAIN-CONTAINING PROTEIN"/>
    <property type="match status" value="1"/>
</dbReference>
<proteinExistence type="predicted"/>
<dbReference type="OrthoDB" id="4062651at2759"/>
<reference evidence="2 3" key="1">
    <citation type="journal article" date="2016" name="Mol. Biol. Evol.">
        <title>Comparative Genomics of Early-Diverging Mushroom-Forming Fungi Provides Insights into the Origins of Lignocellulose Decay Capabilities.</title>
        <authorList>
            <person name="Nagy L.G."/>
            <person name="Riley R."/>
            <person name="Tritt A."/>
            <person name="Adam C."/>
            <person name="Daum C."/>
            <person name="Floudas D."/>
            <person name="Sun H."/>
            <person name="Yadav J.S."/>
            <person name="Pangilinan J."/>
            <person name="Larsson K.H."/>
            <person name="Matsuura K."/>
            <person name="Barry K."/>
            <person name="Labutti K."/>
            <person name="Kuo R."/>
            <person name="Ohm R.A."/>
            <person name="Bhattacharya S.S."/>
            <person name="Shirouzu T."/>
            <person name="Yoshinaga Y."/>
            <person name="Martin F.M."/>
            <person name="Grigoriev I.V."/>
            <person name="Hibbett D.S."/>
        </authorList>
    </citation>
    <scope>NUCLEOTIDE SEQUENCE [LARGE SCALE GENOMIC DNA]</scope>
    <source>
        <strain evidence="2 3">HHB12029</strain>
    </source>
</reference>
<dbReference type="PROSITE" id="PS50011">
    <property type="entry name" value="PROTEIN_KINASE_DOM"/>
    <property type="match status" value="1"/>
</dbReference>
<accession>A0A165DGF6</accession>
<evidence type="ECO:0000313" key="3">
    <source>
        <dbReference type="Proteomes" id="UP000077266"/>
    </source>
</evidence>